<keyword evidence="1 5" id="KW-0808">Transferase</keyword>
<dbReference type="CDD" id="cd06422">
    <property type="entry name" value="NTP_transferase_like_1"/>
    <property type="match status" value="1"/>
</dbReference>
<gene>
    <name evidence="5" type="ORF">SAMN04488042_1011467</name>
</gene>
<evidence type="ECO:0000256" key="1">
    <source>
        <dbReference type="ARBA" id="ARBA00022679"/>
    </source>
</evidence>
<dbReference type="STRING" id="254406.SAMN04488042_1011467"/>
<feature type="domain" description="MobA-like NTP transferase" evidence="4">
    <location>
        <begin position="3"/>
        <end position="122"/>
    </location>
</feature>
<keyword evidence="2" id="KW-0548">Nucleotidyltransferase</keyword>
<dbReference type="Pfam" id="PF12804">
    <property type="entry name" value="NTP_transf_3"/>
    <property type="match status" value="1"/>
</dbReference>
<evidence type="ECO:0000313" key="6">
    <source>
        <dbReference type="Proteomes" id="UP000199144"/>
    </source>
</evidence>
<proteinExistence type="predicted"/>
<dbReference type="GO" id="GO:0016779">
    <property type="term" value="F:nucleotidyltransferase activity"/>
    <property type="evidence" value="ECO:0007669"/>
    <property type="project" value="UniProtKB-KW"/>
</dbReference>
<dbReference type="SUPFAM" id="SSF53448">
    <property type="entry name" value="Nucleotide-diphospho-sugar transferases"/>
    <property type="match status" value="1"/>
</dbReference>
<dbReference type="InterPro" id="IPR029044">
    <property type="entry name" value="Nucleotide-diphossugar_trans"/>
</dbReference>
<protein>
    <submittedName>
        <fullName evidence="5">MobA-like NTP transferase domain-containing protein</fullName>
    </submittedName>
</protein>
<accession>A0A1I4KGK2</accession>
<keyword evidence="6" id="KW-1185">Reference proteome</keyword>
<evidence type="ECO:0000256" key="3">
    <source>
        <dbReference type="ARBA" id="ARBA00022842"/>
    </source>
</evidence>
<reference evidence="5 6" key="1">
    <citation type="submission" date="2016-10" db="EMBL/GenBank/DDBJ databases">
        <authorList>
            <person name="de Groot N.N."/>
        </authorList>
    </citation>
    <scope>NUCLEOTIDE SEQUENCE [LARGE SCALE GENOMIC DNA]</scope>
    <source>
        <strain evidence="5 6">DSM 15283</strain>
    </source>
</reference>
<evidence type="ECO:0000256" key="2">
    <source>
        <dbReference type="ARBA" id="ARBA00022695"/>
    </source>
</evidence>
<organism evidence="5 6">
    <name type="scientific">Shimia aestuarii</name>
    <dbReference type="NCBI Taxonomy" id="254406"/>
    <lineage>
        <taxon>Bacteria</taxon>
        <taxon>Pseudomonadati</taxon>
        <taxon>Pseudomonadota</taxon>
        <taxon>Alphaproteobacteria</taxon>
        <taxon>Rhodobacterales</taxon>
        <taxon>Roseobacteraceae</taxon>
    </lineage>
</organism>
<dbReference type="EMBL" id="FOTQ01000001">
    <property type="protein sequence ID" value="SFL77769.1"/>
    <property type="molecule type" value="Genomic_DNA"/>
</dbReference>
<dbReference type="PANTHER" id="PTHR43584">
    <property type="entry name" value="NUCLEOTIDYL TRANSFERASE"/>
    <property type="match status" value="1"/>
</dbReference>
<name>A0A1I4KGK2_9RHOB</name>
<keyword evidence="3" id="KW-0460">Magnesium</keyword>
<dbReference type="AlphaFoldDB" id="A0A1I4KGK2"/>
<evidence type="ECO:0000313" key="5">
    <source>
        <dbReference type="EMBL" id="SFL77769.1"/>
    </source>
</evidence>
<dbReference type="Proteomes" id="UP000199144">
    <property type="component" value="Unassembled WGS sequence"/>
</dbReference>
<dbReference type="InterPro" id="IPR025877">
    <property type="entry name" value="MobA-like_NTP_Trfase"/>
</dbReference>
<dbReference type="PANTHER" id="PTHR43584:SF8">
    <property type="entry name" value="N-ACETYLMURAMATE ALPHA-1-PHOSPHATE URIDYLYLTRANSFERASE"/>
    <property type="match status" value="1"/>
</dbReference>
<dbReference type="Gene3D" id="3.90.550.10">
    <property type="entry name" value="Spore Coat Polysaccharide Biosynthesis Protein SpsA, Chain A"/>
    <property type="match status" value="1"/>
</dbReference>
<dbReference type="InterPro" id="IPR050065">
    <property type="entry name" value="GlmU-like"/>
</dbReference>
<evidence type="ECO:0000259" key="4">
    <source>
        <dbReference type="Pfam" id="PF12804"/>
    </source>
</evidence>
<sequence length="222" mass="24299">MMFAAGFGTRMGALTADCPKPLIQVCGVPLIDHTLGLVRMVEPERIVANLHYLPEQLRTHLADTDVRMSHETPDILDTGGGLRHALPLLGEGPVMTTNTDAIWSGPNPFEMALDHWDPDKMDGLLVCVPRAQTLGHAGKGDFHLSQTGQITRGLDVIYGGVQILKTEGLADIPDQSFSLNLLWDQMIRDKRLFGVSYPGKWCDVGNPDGLRLAESLLKESHV</sequence>